<name>A0A0M3JX47_ANISI</name>
<keyword evidence="2" id="KW-1185">Reference proteome</keyword>
<sequence length="74" mass="8221">MHELLDLSLKGDKLSQEGVEVELGPLKLLEGREMMLCQAAKGGESAVKKWCENHHIMGQWSSRSGTSLPLLMTR</sequence>
<dbReference type="WBParaSite" id="ASIM_0001290001-mRNA-1">
    <property type="protein sequence ID" value="ASIM_0001290001-mRNA-1"/>
    <property type="gene ID" value="ASIM_0001290001"/>
</dbReference>
<proteinExistence type="predicted"/>
<reference evidence="1 2" key="2">
    <citation type="submission" date="2018-11" db="EMBL/GenBank/DDBJ databases">
        <authorList>
            <consortium name="Pathogen Informatics"/>
        </authorList>
    </citation>
    <scope>NUCLEOTIDE SEQUENCE [LARGE SCALE GENOMIC DNA]</scope>
</reference>
<gene>
    <name evidence="1" type="ORF">ASIM_LOCUS12366</name>
</gene>
<dbReference type="Proteomes" id="UP000267096">
    <property type="component" value="Unassembled WGS sequence"/>
</dbReference>
<protein>
    <submittedName>
        <fullName evidence="1 3">Uncharacterized protein</fullName>
    </submittedName>
</protein>
<accession>A0A0M3JX47</accession>
<reference evidence="3" key="1">
    <citation type="submission" date="2017-02" db="UniProtKB">
        <authorList>
            <consortium name="WormBaseParasite"/>
        </authorList>
    </citation>
    <scope>IDENTIFICATION</scope>
</reference>
<dbReference type="AlphaFoldDB" id="A0A0M3JX47"/>
<dbReference type="EMBL" id="UYRR01031176">
    <property type="protein sequence ID" value="VDK47192.1"/>
    <property type="molecule type" value="Genomic_DNA"/>
</dbReference>
<evidence type="ECO:0000313" key="2">
    <source>
        <dbReference type="Proteomes" id="UP000267096"/>
    </source>
</evidence>
<evidence type="ECO:0000313" key="3">
    <source>
        <dbReference type="WBParaSite" id="ASIM_0001290001-mRNA-1"/>
    </source>
</evidence>
<organism evidence="3">
    <name type="scientific">Anisakis simplex</name>
    <name type="common">Herring worm</name>
    <dbReference type="NCBI Taxonomy" id="6269"/>
    <lineage>
        <taxon>Eukaryota</taxon>
        <taxon>Metazoa</taxon>
        <taxon>Ecdysozoa</taxon>
        <taxon>Nematoda</taxon>
        <taxon>Chromadorea</taxon>
        <taxon>Rhabditida</taxon>
        <taxon>Spirurina</taxon>
        <taxon>Ascaridomorpha</taxon>
        <taxon>Ascaridoidea</taxon>
        <taxon>Anisakidae</taxon>
        <taxon>Anisakis</taxon>
        <taxon>Anisakis simplex complex</taxon>
    </lineage>
</organism>
<evidence type="ECO:0000313" key="1">
    <source>
        <dbReference type="EMBL" id="VDK47192.1"/>
    </source>
</evidence>